<sequence>MKTNFLKIVLPAFAIILAVGLAFATEDNSVDRLAYYNVPGQGWQSTMVQESCDDSGAIPCKIGVYQLYEEPDFGSTQLHKD</sequence>
<keyword evidence="3" id="KW-1185">Reference proteome</keyword>
<dbReference type="Pfam" id="PF20130">
    <property type="entry name" value="DUF6520"/>
    <property type="match status" value="1"/>
</dbReference>
<protein>
    <recommendedName>
        <fullName evidence="4">Secreted protein</fullName>
    </recommendedName>
</protein>
<evidence type="ECO:0000256" key="1">
    <source>
        <dbReference type="SAM" id="SignalP"/>
    </source>
</evidence>
<feature type="signal peptide" evidence="1">
    <location>
        <begin position="1"/>
        <end position="24"/>
    </location>
</feature>
<evidence type="ECO:0000313" key="3">
    <source>
        <dbReference type="Proteomes" id="UP000266067"/>
    </source>
</evidence>
<evidence type="ECO:0008006" key="4">
    <source>
        <dbReference type="Google" id="ProtNLM"/>
    </source>
</evidence>
<dbReference type="Proteomes" id="UP000266067">
    <property type="component" value="Unassembled WGS sequence"/>
</dbReference>
<dbReference type="RefSeq" id="WP_119608747.1">
    <property type="nucleotide sequence ID" value="NZ_QXFH01000076.1"/>
</dbReference>
<organism evidence="2 3">
    <name type="scientific">Flagellimonas lutimaris</name>
    <dbReference type="NCBI Taxonomy" id="475082"/>
    <lineage>
        <taxon>Bacteria</taxon>
        <taxon>Pseudomonadati</taxon>
        <taxon>Bacteroidota</taxon>
        <taxon>Flavobacteriia</taxon>
        <taxon>Flavobacteriales</taxon>
        <taxon>Flavobacteriaceae</taxon>
        <taxon>Flagellimonas</taxon>
    </lineage>
</organism>
<dbReference type="InterPro" id="IPR045391">
    <property type="entry name" value="DUF6520"/>
</dbReference>
<dbReference type="AlphaFoldDB" id="A0A3A1NAI2"/>
<feature type="chain" id="PRO_5017358027" description="Secreted protein" evidence="1">
    <location>
        <begin position="25"/>
        <end position="81"/>
    </location>
</feature>
<gene>
    <name evidence="2" type="ORF">D2V08_13820</name>
</gene>
<comment type="caution">
    <text evidence="2">The sequence shown here is derived from an EMBL/GenBank/DDBJ whole genome shotgun (WGS) entry which is preliminary data.</text>
</comment>
<keyword evidence="1" id="KW-0732">Signal</keyword>
<accession>A0A3A1NAI2</accession>
<reference evidence="2 3" key="1">
    <citation type="submission" date="2018-08" db="EMBL/GenBank/DDBJ databases">
        <title>Proposal of Muricauda 72 sp.nov. and Muricauda NH166 sp.nov., isolated from seawater.</title>
        <authorList>
            <person name="Cheng H."/>
            <person name="Wu Y.-H."/>
            <person name="Guo L.-L."/>
            <person name="Xu X.-W."/>
        </authorList>
    </citation>
    <scope>NUCLEOTIDE SEQUENCE [LARGE SCALE GENOMIC DNA]</scope>
    <source>
        <strain evidence="2 3">KCTC 22173</strain>
    </source>
</reference>
<evidence type="ECO:0000313" key="2">
    <source>
        <dbReference type="EMBL" id="RIV31520.1"/>
    </source>
</evidence>
<proteinExistence type="predicted"/>
<name>A0A3A1NAI2_9FLAO</name>
<dbReference type="OrthoDB" id="1179119at2"/>
<dbReference type="EMBL" id="QXFH01000076">
    <property type="protein sequence ID" value="RIV31520.1"/>
    <property type="molecule type" value="Genomic_DNA"/>
</dbReference>